<dbReference type="SMART" id="SM00343">
    <property type="entry name" value="ZnF_C2HC"/>
    <property type="match status" value="5"/>
</dbReference>
<feature type="domain" description="CCHC-type" evidence="3">
    <location>
        <begin position="70"/>
        <end position="84"/>
    </location>
</feature>
<keyword evidence="2" id="KW-1133">Transmembrane helix</keyword>
<dbReference type="Proteomes" id="UP000037136">
    <property type="component" value="Unassembled WGS sequence"/>
</dbReference>
<proteinExistence type="predicted"/>
<feature type="domain" description="CCHC-type" evidence="3">
    <location>
        <begin position="177"/>
        <end position="190"/>
    </location>
</feature>
<keyword evidence="1" id="KW-0479">Metal-binding</keyword>
<organism evidence="4 5">
    <name type="scientific">Ophiocordyceps unilateralis</name>
    <name type="common">Zombie-ant fungus</name>
    <name type="synonym">Torrubia unilateralis</name>
    <dbReference type="NCBI Taxonomy" id="268505"/>
    <lineage>
        <taxon>Eukaryota</taxon>
        <taxon>Fungi</taxon>
        <taxon>Dikarya</taxon>
        <taxon>Ascomycota</taxon>
        <taxon>Pezizomycotina</taxon>
        <taxon>Sordariomycetes</taxon>
        <taxon>Hypocreomycetidae</taxon>
        <taxon>Hypocreales</taxon>
        <taxon>Ophiocordycipitaceae</taxon>
        <taxon>Ophiocordyceps</taxon>
    </lineage>
</organism>
<dbReference type="EMBL" id="LAZP02000859">
    <property type="protein sequence ID" value="PFH55559.1"/>
    <property type="molecule type" value="Genomic_DNA"/>
</dbReference>
<feature type="domain" description="CCHC-type" evidence="3">
    <location>
        <begin position="142"/>
        <end position="157"/>
    </location>
</feature>
<dbReference type="InterPro" id="IPR036875">
    <property type="entry name" value="Znf_CCHC_sf"/>
</dbReference>
<reference evidence="4 5" key="2">
    <citation type="journal article" date="2017" name="Sci. Rep.">
        <title>Ant-infecting Ophiocordyceps genomes reveal a high diversity of potential behavioral manipulation genes and a possible major role for enterotoxins.</title>
        <authorList>
            <person name="de Bekker C."/>
            <person name="Ohm R.A."/>
            <person name="Evans H.C."/>
            <person name="Brachmann A."/>
            <person name="Hughes D.P."/>
        </authorList>
    </citation>
    <scope>NUCLEOTIDE SEQUENCE [LARGE SCALE GENOMIC DNA]</scope>
    <source>
        <strain evidence="4 5">SC16a</strain>
    </source>
</reference>
<keyword evidence="2" id="KW-0472">Membrane</keyword>
<keyword evidence="2" id="KW-0812">Transmembrane</keyword>
<evidence type="ECO:0000259" key="3">
    <source>
        <dbReference type="PROSITE" id="PS50158"/>
    </source>
</evidence>
<dbReference type="AlphaFoldDB" id="A0A2A9P298"/>
<dbReference type="PANTHER" id="PTHR23002">
    <property type="entry name" value="ZINC FINGER CCHC DOMAIN CONTAINING PROTEIN"/>
    <property type="match status" value="1"/>
</dbReference>
<dbReference type="Gene3D" id="4.10.60.10">
    <property type="entry name" value="Zinc finger, CCHC-type"/>
    <property type="match status" value="5"/>
</dbReference>
<evidence type="ECO:0000313" key="5">
    <source>
        <dbReference type="Proteomes" id="UP000037136"/>
    </source>
</evidence>
<sequence length="223" mass="23151">MFSFLTRSVKVVAGKPLAPSSSLASLLRPQSATTSMKFFWHRFFSLTIFLAVSTPSSLLVKTMDYTRGACYSCGSTGHQARDCPTKGPAKCYNCGGEGHLSRDCPEPMKENKACYKCGQPGHISRDCPLGGGPPAGGQSTECYKCGEMGHIARNCPKSSFGGGAFGGGGGGGAGKTCYSCGGYGHMSRECVNGMKCYNCVAGSQLALRGSWGSARPGCVMAGS</sequence>
<dbReference type="InterPro" id="IPR051714">
    <property type="entry name" value="Znf_CCHC_NABP"/>
</dbReference>
<feature type="transmembrane region" description="Helical" evidence="2">
    <location>
        <begin position="39"/>
        <end position="60"/>
    </location>
</feature>
<keyword evidence="1" id="KW-0862">Zinc</keyword>
<name>A0A2A9P298_OPHUN</name>
<evidence type="ECO:0000256" key="2">
    <source>
        <dbReference type="SAM" id="Phobius"/>
    </source>
</evidence>
<comment type="caution">
    <text evidence="4">The sequence shown here is derived from an EMBL/GenBank/DDBJ whole genome shotgun (WGS) entry which is preliminary data.</text>
</comment>
<evidence type="ECO:0000256" key="1">
    <source>
        <dbReference type="PROSITE-ProRule" id="PRU00047"/>
    </source>
</evidence>
<gene>
    <name evidence="4" type="ORF">XA68_18041</name>
</gene>
<dbReference type="OrthoDB" id="3863715at2759"/>
<protein>
    <recommendedName>
        <fullName evidence="3">CCHC-type domain-containing protein</fullName>
    </recommendedName>
</protein>
<dbReference type="SUPFAM" id="SSF57756">
    <property type="entry name" value="Retrovirus zinc finger-like domains"/>
    <property type="match status" value="4"/>
</dbReference>
<dbReference type="GO" id="GO:0008270">
    <property type="term" value="F:zinc ion binding"/>
    <property type="evidence" value="ECO:0007669"/>
    <property type="project" value="UniProtKB-KW"/>
</dbReference>
<dbReference type="Pfam" id="PF00098">
    <property type="entry name" value="zf-CCHC"/>
    <property type="match status" value="5"/>
</dbReference>
<feature type="domain" description="CCHC-type" evidence="3">
    <location>
        <begin position="90"/>
        <end position="106"/>
    </location>
</feature>
<evidence type="ECO:0000313" key="4">
    <source>
        <dbReference type="EMBL" id="PFH55559.1"/>
    </source>
</evidence>
<feature type="domain" description="CCHC-type" evidence="3">
    <location>
        <begin position="114"/>
        <end position="128"/>
    </location>
</feature>
<dbReference type="STRING" id="268505.A0A2A9P298"/>
<dbReference type="InterPro" id="IPR001878">
    <property type="entry name" value="Znf_CCHC"/>
</dbReference>
<dbReference type="PROSITE" id="PS50158">
    <property type="entry name" value="ZF_CCHC"/>
    <property type="match status" value="5"/>
</dbReference>
<keyword evidence="5" id="KW-1185">Reference proteome</keyword>
<accession>A0A2A9P298</accession>
<dbReference type="GO" id="GO:0003676">
    <property type="term" value="F:nucleic acid binding"/>
    <property type="evidence" value="ECO:0007669"/>
    <property type="project" value="InterPro"/>
</dbReference>
<keyword evidence="1" id="KW-0863">Zinc-finger</keyword>
<reference evidence="4 5" key="1">
    <citation type="journal article" date="2015" name="BMC Genomics">
        <title>Gene expression during zombie ant biting behavior reflects the complexity underlying fungal parasitic behavioral manipulation.</title>
        <authorList>
            <person name="de Bekker C."/>
            <person name="Ohm R.A."/>
            <person name="Loreto R.G."/>
            <person name="Sebastian A."/>
            <person name="Albert I."/>
            <person name="Merrow M."/>
            <person name="Brachmann A."/>
            <person name="Hughes D.P."/>
        </authorList>
    </citation>
    <scope>NUCLEOTIDE SEQUENCE [LARGE SCALE GENOMIC DNA]</scope>
    <source>
        <strain evidence="4 5">SC16a</strain>
    </source>
</reference>